<protein>
    <recommendedName>
        <fullName evidence="4">DUF19 domain-containing protein</fullName>
    </recommendedName>
</protein>
<evidence type="ECO:0000256" key="1">
    <source>
        <dbReference type="SAM" id="SignalP"/>
    </source>
</evidence>
<feature type="chain" id="PRO_5002307578" description="DUF19 domain-containing protein" evidence="1">
    <location>
        <begin position="17"/>
        <end position="279"/>
    </location>
</feature>
<organism evidence="2 3">
    <name type="scientific">Ancylostoma ceylanicum</name>
    <dbReference type="NCBI Taxonomy" id="53326"/>
    <lineage>
        <taxon>Eukaryota</taxon>
        <taxon>Metazoa</taxon>
        <taxon>Ecdysozoa</taxon>
        <taxon>Nematoda</taxon>
        <taxon>Chromadorea</taxon>
        <taxon>Rhabditida</taxon>
        <taxon>Rhabditina</taxon>
        <taxon>Rhabditomorpha</taxon>
        <taxon>Strongyloidea</taxon>
        <taxon>Ancylostomatidae</taxon>
        <taxon>Ancylostomatinae</taxon>
        <taxon>Ancylostoma</taxon>
    </lineage>
</organism>
<reference evidence="2 3" key="1">
    <citation type="submission" date="2013-05" db="EMBL/GenBank/DDBJ databases">
        <title>Draft genome of the parasitic nematode Anyclostoma ceylanicum.</title>
        <authorList>
            <person name="Mitreva M."/>
        </authorList>
    </citation>
    <scope>NUCLEOTIDE SEQUENCE [LARGE SCALE GENOMIC DNA]</scope>
</reference>
<dbReference type="PANTHER" id="PTHR37431">
    <property type="entry name" value="PROTEIN CBG06927"/>
    <property type="match status" value="1"/>
</dbReference>
<feature type="signal peptide" evidence="1">
    <location>
        <begin position="1"/>
        <end position="16"/>
    </location>
</feature>
<keyword evidence="3" id="KW-1185">Reference proteome</keyword>
<dbReference type="PANTHER" id="PTHR37431:SF7">
    <property type="entry name" value="DUF19 DOMAIN-CONTAINING PROTEIN"/>
    <property type="match status" value="1"/>
</dbReference>
<dbReference type="AlphaFoldDB" id="A0A0D6MAM9"/>
<proteinExistence type="predicted"/>
<evidence type="ECO:0000313" key="2">
    <source>
        <dbReference type="EMBL" id="EPB79701.1"/>
    </source>
</evidence>
<sequence length="279" mass="31944">MLIFLVLAAVVPLVSPHIPIFISDEYYREGHLTPHPEINETEVASPVILAAPTECGPVEQAKVRQCADPLYRKNAITEAGVNWTTLLTRTKEYFSEVCDNFFVFDMCLEPYKNVCFGGNNEHYESAVNLLDFACRDGYGEMLRNFDCFAKTLTRAEMMQCQAELISDTRRIPKFKEVNNTLREEAQYLNDEVVFEKYLLICSAMRSYIDCVRYPVRYECGYRAWILVREVMPENPIDTNLVGKRPSVINNVTTPIRQEPNASRTGNHVEKKMKTVALSS</sequence>
<dbReference type="EMBL" id="KE124790">
    <property type="protein sequence ID" value="EPB79701.1"/>
    <property type="molecule type" value="Genomic_DNA"/>
</dbReference>
<accession>A0A0D6MAM9</accession>
<dbReference type="Proteomes" id="UP000054495">
    <property type="component" value="Unassembled WGS sequence"/>
</dbReference>
<evidence type="ECO:0008006" key="4">
    <source>
        <dbReference type="Google" id="ProtNLM"/>
    </source>
</evidence>
<evidence type="ECO:0000313" key="3">
    <source>
        <dbReference type="Proteomes" id="UP000054495"/>
    </source>
</evidence>
<keyword evidence="1" id="KW-0732">Signal</keyword>
<name>A0A0D6MAM9_9BILA</name>
<gene>
    <name evidence="2" type="ORF">ANCCEY_01245</name>
</gene>